<keyword evidence="1" id="KW-1133">Transmembrane helix</keyword>
<feature type="transmembrane region" description="Helical" evidence="1">
    <location>
        <begin position="359"/>
        <end position="382"/>
    </location>
</feature>
<dbReference type="PANTHER" id="PTHR14136">
    <property type="entry name" value="BTB_POZ DOMAIN-CONTAINING PROTEIN KCTD9"/>
    <property type="match status" value="1"/>
</dbReference>
<evidence type="ECO:0000313" key="2">
    <source>
        <dbReference type="EMBL" id="ELZ35755.1"/>
    </source>
</evidence>
<dbReference type="PANTHER" id="PTHR14136:SF17">
    <property type="entry name" value="BTB_POZ DOMAIN-CONTAINING PROTEIN KCTD9"/>
    <property type="match status" value="1"/>
</dbReference>
<dbReference type="InterPro" id="IPR051082">
    <property type="entry name" value="Pentapeptide-BTB/POZ_domain"/>
</dbReference>
<reference evidence="2 3" key="1">
    <citation type="journal article" date="2014" name="PLoS Genet.">
        <title>Phylogenetically driven sequencing of extremely halophilic archaea reveals strategies for static and dynamic osmo-response.</title>
        <authorList>
            <person name="Becker E.A."/>
            <person name="Seitzer P.M."/>
            <person name="Tritt A."/>
            <person name="Larsen D."/>
            <person name="Krusor M."/>
            <person name="Yao A.I."/>
            <person name="Wu D."/>
            <person name="Madern D."/>
            <person name="Eisen J.A."/>
            <person name="Darling A.E."/>
            <person name="Facciotti M.T."/>
        </authorList>
    </citation>
    <scope>NUCLEOTIDE SEQUENCE [LARGE SCALE GENOMIC DNA]</scope>
    <source>
        <strain evidence="2 3">JCM 10247</strain>
    </source>
</reference>
<name>M0DJV4_9EURY</name>
<keyword evidence="1" id="KW-0812">Transmembrane</keyword>
<evidence type="ECO:0000256" key="1">
    <source>
        <dbReference type="SAM" id="Phobius"/>
    </source>
</evidence>
<dbReference type="EMBL" id="AOIW01000031">
    <property type="protein sequence ID" value="ELZ35755.1"/>
    <property type="molecule type" value="Genomic_DNA"/>
</dbReference>
<sequence length="388" mass="40887">MADYGYEIPHDPDINIEDIEQSTDLSGANLTDATIPHVDLSGADLSGANLTDATIPHVDLSGADLSAADLTGANLFRADFTNATLSGAILIEATLASAELANADLRGADLTDAQILGADFTGVKLNNADLSGADLSSADFTDTVFYLANLNNAVLRGTDFSNADLGYADLTDADLTGANLTGANLKSADLTDADLLSANLTDANLDYADLTGVSLARNTQIGAPGERIKNELSENDHISNERQHDIIARTNHELRTAYSANGLIGRARKARVRERRARRKEAFAEGGARGYTAWFGSLLSKVFTGYGVQLTWITAVIAALYLVSAGVYHFAGEMSVGRSLYYSVVTFTTSPPKTPPPGVTSVVAGIETFAGTAAIVFLGYVLGTRERV</sequence>
<organism evidence="2 3">
    <name type="scientific">Halorubrum distributum JCM 10247</name>
    <dbReference type="NCBI Taxonomy" id="1227486"/>
    <lineage>
        <taxon>Archaea</taxon>
        <taxon>Methanobacteriati</taxon>
        <taxon>Methanobacteriota</taxon>
        <taxon>Stenosarchaea group</taxon>
        <taxon>Halobacteria</taxon>
        <taxon>Halobacteriales</taxon>
        <taxon>Haloferacaceae</taxon>
        <taxon>Halorubrum</taxon>
        <taxon>Halorubrum distributum group</taxon>
    </lineage>
</organism>
<gene>
    <name evidence="2" type="ORF">C473_03509</name>
</gene>
<feature type="transmembrane region" description="Helical" evidence="1">
    <location>
        <begin position="310"/>
        <end position="331"/>
    </location>
</feature>
<protein>
    <recommendedName>
        <fullName evidence="4">Pentapeptide repeat-containing protein</fullName>
    </recommendedName>
</protein>
<dbReference type="InterPro" id="IPR001646">
    <property type="entry name" value="5peptide_repeat"/>
</dbReference>
<keyword evidence="1" id="KW-0472">Membrane</keyword>
<dbReference type="RefSeq" id="WP_007344533.1">
    <property type="nucleotide sequence ID" value="NZ_AOIW01000031.1"/>
</dbReference>
<evidence type="ECO:0000313" key="3">
    <source>
        <dbReference type="Proteomes" id="UP000011572"/>
    </source>
</evidence>
<evidence type="ECO:0008006" key="4">
    <source>
        <dbReference type="Google" id="ProtNLM"/>
    </source>
</evidence>
<dbReference type="Pfam" id="PF00805">
    <property type="entry name" value="Pentapeptide"/>
    <property type="match status" value="4"/>
</dbReference>
<accession>M0DJV4</accession>
<comment type="caution">
    <text evidence="2">The sequence shown here is derived from an EMBL/GenBank/DDBJ whole genome shotgun (WGS) entry which is preliminary data.</text>
</comment>
<dbReference type="Gene3D" id="2.160.20.80">
    <property type="entry name" value="E3 ubiquitin-protein ligase SopA"/>
    <property type="match status" value="2"/>
</dbReference>
<dbReference type="Proteomes" id="UP000011572">
    <property type="component" value="Unassembled WGS sequence"/>
</dbReference>
<proteinExistence type="predicted"/>
<dbReference type="SUPFAM" id="SSF141571">
    <property type="entry name" value="Pentapeptide repeat-like"/>
    <property type="match status" value="2"/>
</dbReference>
<dbReference type="AlphaFoldDB" id="M0DJV4"/>